<dbReference type="Gene3D" id="1.20.5.170">
    <property type="match status" value="1"/>
</dbReference>
<accession>A0A8J8YE84</accession>
<dbReference type="AlphaFoldDB" id="A0A8J8YE84"/>
<organism evidence="9">
    <name type="scientific">Oryza sativa subsp. japonica</name>
    <name type="common">Rice</name>
    <dbReference type="NCBI Taxonomy" id="39947"/>
    <lineage>
        <taxon>Eukaryota</taxon>
        <taxon>Viridiplantae</taxon>
        <taxon>Streptophyta</taxon>
        <taxon>Embryophyta</taxon>
        <taxon>Tracheophyta</taxon>
        <taxon>Spermatophyta</taxon>
        <taxon>Magnoliopsida</taxon>
        <taxon>Liliopsida</taxon>
        <taxon>Poales</taxon>
        <taxon>Poaceae</taxon>
        <taxon>BOP clade</taxon>
        <taxon>Oryzoideae</taxon>
        <taxon>Oryzeae</taxon>
        <taxon>Oryzinae</taxon>
        <taxon>Oryza</taxon>
        <taxon>Oryza sativa</taxon>
    </lineage>
</organism>
<dbReference type="GO" id="GO:0003677">
    <property type="term" value="F:DNA binding"/>
    <property type="evidence" value="ECO:0007669"/>
    <property type="project" value="UniProtKB-KW"/>
</dbReference>
<dbReference type="KEGG" id="osa:9270412"/>
<dbReference type="OMA" id="MPNGTHE"/>
<protein>
    <recommendedName>
        <fullName evidence="8">BZIP domain-containing protein</fullName>
    </recommendedName>
</protein>
<keyword evidence="4" id="KW-0804">Transcription</keyword>
<reference evidence="9" key="2">
    <citation type="submission" date="2008-12" db="EMBL/GenBank/DDBJ databases">
        <title>Improved gene annotation of the rice (Oryza sativa) genomes.</title>
        <authorList>
            <person name="Wang J."/>
            <person name="Li R."/>
            <person name="Fan W."/>
            <person name="Huang Q."/>
            <person name="Zhang J."/>
            <person name="Zhou Y."/>
            <person name="Hu Y."/>
            <person name="Zi S."/>
            <person name="Li J."/>
            <person name="Ni P."/>
            <person name="Zheng H."/>
            <person name="Zhang Y."/>
            <person name="Zhao M."/>
            <person name="Hao Q."/>
            <person name="McDermott J."/>
            <person name="Samudrala R."/>
            <person name="Kristiansen K."/>
            <person name="Wong G.K.-S."/>
        </authorList>
    </citation>
    <scope>NUCLEOTIDE SEQUENCE</scope>
</reference>
<dbReference type="OrthoDB" id="636273at2759"/>
<dbReference type="Gramene" id="Os09t0520400-01">
    <property type="protein sequence ID" value="Os09t0520400-01"/>
    <property type="gene ID" value="Os09g0520400"/>
</dbReference>
<feature type="coiled-coil region" evidence="6">
    <location>
        <begin position="340"/>
        <end position="388"/>
    </location>
</feature>
<dbReference type="EMBL" id="CM000146">
    <property type="protein sequence ID" value="EEE70064.1"/>
    <property type="molecule type" value="Genomic_DNA"/>
</dbReference>
<evidence type="ECO:0000259" key="8">
    <source>
        <dbReference type="PROSITE" id="PS50217"/>
    </source>
</evidence>
<feature type="region of interest" description="Disordered" evidence="7">
    <location>
        <begin position="1"/>
        <end position="22"/>
    </location>
</feature>
<dbReference type="SUPFAM" id="SSF57959">
    <property type="entry name" value="Leucine zipper domain"/>
    <property type="match status" value="1"/>
</dbReference>
<evidence type="ECO:0000256" key="5">
    <source>
        <dbReference type="ARBA" id="ARBA00023242"/>
    </source>
</evidence>
<evidence type="ECO:0000256" key="4">
    <source>
        <dbReference type="ARBA" id="ARBA00023163"/>
    </source>
</evidence>
<reference evidence="9" key="1">
    <citation type="journal article" date="2005" name="PLoS Biol.">
        <title>The genomes of Oryza sativa: a history of duplications.</title>
        <authorList>
            <person name="Yu J."/>
            <person name="Wang J."/>
            <person name="Lin W."/>
            <person name="Li S."/>
            <person name="Li H."/>
            <person name="Zhou J."/>
            <person name="Ni P."/>
            <person name="Dong W."/>
            <person name="Hu S."/>
            <person name="Zeng C."/>
            <person name="Zhang J."/>
            <person name="Zhang Y."/>
            <person name="Li R."/>
            <person name="Xu Z."/>
            <person name="Li S."/>
            <person name="Li X."/>
            <person name="Zheng H."/>
            <person name="Cong L."/>
            <person name="Lin L."/>
            <person name="Yin J."/>
            <person name="Geng J."/>
            <person name="Li G."/>
            <person name="Shi J."/>
            <person name="Liu J."/>
            <person name="Lv H."/>
            <person name="Li J."/>
            <person name="Wang J."/>
            <person name="Deng Y."/>
            <person name="Ran L."/>
            <person name="Shi X."/>
            <person name="Wang X."/>
            <person name="Wu Q."/>
            <person name="Li C."/>
            <person name="Ren X."/>
            <person name="Wang J."/>
            <person name="Wang X."/>
            <person name="Li D."/>
            <person name="Liu D."/>
            <person name="Zhang X."/>
            <person name="Ji Z."/>
            <person name="Zhao W."/>
            <person name="Sun Y."/>
            <person name="Zhang Z."/>
            <person name="Bao J."/>
            <person name="Han Y."/>
            <person name="Dong L."/>
            <person name="Ji J."/>
            <person name="Chen P."/>
            <person name="Wu S."/>
            <person name="Liu J."/>
            <person name="Xiao Y."/>
            <person name="Bu D."/>
            <person name="Tan J."/>
            <person name="Yang L."/>
            <person name="Ye C."/>
            <person name="Zhang J."/>
            <person name="Xu J."/>
            <person name="Zhou Y."/>
            <person name="Yu Y."/>
            <person name="Zhang B."/>
            <person name="Zhuang S."/>
            <person name="Wei H."/>
            <person name="Liu B."/>
            <person name="Lei M."/>
            <person name="Yu H."/>
            <person name="Li Y."/>
            <person name="Xu H."/>
            <person name="Wei S."/>
            <person name="He X."/>
            <person name="Fang L."/>
            <person name="Zhang Z."/>
            <person name="Zhang Y."/>
            <person name="Huang X."/>
            <person name="Su Z."/>
            <person name="Tong W."/>
            <person name="Li J."/>
            <person name="Tong Z."/>
            <person name="Li S."/>
            <person name="Ye J."/>
            <person name="Wang L."/>
            <person name="Fang L."/>
            <person name="Lei T."/>
            <person name="Chen C."/>
            <person name="Chen H."/>
            <person name="Xu Z."/>
            <person name="Li H."/>
            <person name="Huang H."/>
            <person name="Zhang F."/>
            <person name="Xu H."/>
            <person name="Li N."/>
            <person name="Zhao C."/>
            <person name="Li S."/>
            <person name="Dong L."/>
            <person name="Huang Y."/>
            <person name="Li L."/>
            <person name="Xi Y."/>
            <person name="Qi Q."/>
            <person name="Li W."/>
            <person name="Zhang B."/>
            <person name="Hu W."/>
            <person name="Zhang Y."/>
            <person name="Tian X."/>
            <person name="Jiao Y."/>
            <person name="Liang X."/>
            <person name="Jin J."/>
            <person name="Gao L."/>
            <person name="Zheng W."/>
            <person name="Hao B."/>
            <person name="Liu S."/>
            <person name="Wang W."/>
            <person name="Yuan L."/>
            <person name="Cao M."/>
            <person name="McDermott J."/>
            <person name="Samudrala R."/>
            <person name="Wang J."/>
            <person name="Wong G.K."/>
            <person name="Yang H."/>
        </authorList>
    </citation>
    <scope>NUCLEOTIDE SEQUENCE [LARGE SCALE GENOMIC DNA]</scope>
</reference>
<evidence type="ECO:0000256" key="2">
    <source>
        <dbReference type="ARBA" id="ARBA00023015"/>
    </source>
</evidence>
<evidence type="ECO:0000256" key="6">
    <source>
        <dbReference type="SAM" id="Coils"/>
    </source>
</evidence>
<evidence type="ECO:0000256" key="1">
    <source>
        <dbReference type="ARBA" id="ARBA00004123"/>
    </source>
</evidence>
<dbReference type="GO" id="GO:0003700">
    <property type="term" value="F:DNA-binding transcription factor activity"/>
    <property type="evidence" value="ECO:0007669"/>
    <property type="project" value="InterPro"/>
</dbReference>
<dbReference type="GO" id="GO:0005634">
    <property type="term" value="C:nucleus"/>
    <property type="evidence" value="ECO:0007669"/>
    <property type="project" value="UniProtKB-SubCell"/>
</dbReference>
<dbReference type="PANTHER" id="PTHR13690">
    <property type="entry name" value="TRANSCRIPTION FACTOR POSF21-RELATED"/>
    <property type="match status" value="1"/>
</dbReference>
<dbReference type="Pfam" id="PF07716">
    <property type="entry name" value="bZIP_2"/>
    <property type="match status" value="1"/>
</dbReference>
<dbReference type="SMART" id="SM00338">
    <property type="entry name" value="BRLZ"/>
    <property type="match status" value="1"/>
</dbReference>
<keyword evidence="5" id="KW-0539">Nucleus</keyword>
<gene>
    <name evidence="9" type="ORF">OsJ_30044</name>
</gene>
<dbReference type="CDD" id="cd14703">
    <property type="entry name" value="bZIP_plant_RF2"/>
    <property type="match status" value="1"/>
</dbReference>
<evidence type="ECO:0000256" key="3">
    <source>
        <dbReference type="ARBA" id="ARBA00023125"/>
    </source>
</evidence>
<dbReference type="InterPro" id="IPR004827">
    <property type="entry name" value="bZIP"/>
</dbReference>
<keyword evidence="2" id="KW-0805">Transcription regulation</keyword>
<comment type="subcellular location">
    <subcellularLocation>
        <location evidence="1">Nucleus</location>
    </subcellularLocation>
</comment>
<dbReference type="SMR" id="A0A8J8YE84"/>
<feature type="domain" description="BZIP" evidence="8">
    <location>
        <begin position="315"/>
        <end position="378"/>
    </location>
</feature>
<dbReference type="Proteomes" id="UP000007752">
    <property type="component" value="Chromosome 9"/>
</dbReference>
<dbReference type="InterPro" id="IPR044759">
    <property type="entry name" value="bZIP_RF2"/>
</dbReference>
<sequence length="446" mass="48850">MEDDPTRRLSLLGGSSGEHQPPMVSPCISALVDLASHRRSLPSSVLLPPFHPMPICFCSSRGPGFFHYHMPPTLTPTVGGVGDGSHHIYPFSDFPFFSMDSIALPTNAHLAGSTVIPLTSSLIGFNEGLPGQPPLWEGYRRLQSDLNVGFPQPNLQMLPLAPVKLEPVTEEHQSRGKSVIIADNLVDSNMTFYQGSNMLLGSSSNANQDQIHQLGSQDRILQEHRRIETTENEANDSMCGSSSMPHRRRNSSVGSSRMTRNLDPGAGSSSSHGGNGPVVGDTAAAAANLGDGEFSEADKKTIMASEYLSQLVLSDPKKVKRVLCNRRSAARSKERRLNYKLELESKVLVLKIEIEKLSEKLATAQRTFNELLAQNNELKIKIQETGRERQMKEAIFKSIGYESLQVVVDGEFVMPNGTHEETVARLIELLEPETQAGPSQIQGYQP</sequence>
<keyword evidence="3" id="KW-0238">DNA-binding</keyword>
<proteinExistence type="predicted"/>
<dbReference type="HOGENOM" id="CLU_026205_4_1_1"/>
<dbReference type="PROSITE" id="PS50217">
    <property type="entry name" value="BZIP"/>
    <property type="match status" value="1"/>
</dbReference>
<evidence type="ECO:0000313" key="9">
    <source>
        <dbReference type="EMBL" id="EEE70064.1"/>
    </source>
</evidence>
<feature type="region of interest" description="Disordered" evidence="7">
    <location>
        <begin position="228"/>
        <end position="279"/>
    </location>
</feature>
<evidence type="ECO:0000256" key="7">
    <source>
        <dbReference type="SAM" id="MobiDB-lite"/>
    </source>
</evidence>
<dbReference type="InterPro" id="IPR046347">
    <property type="entry name" value="bZIP_sf"/>
</dbReference>
<dbReference type="PANTHER" id="PTHR13690:SF80">
    <property type="entry name" value="BZIP TRANSCRIPTION FACTOR FAMILY PROTEIN-RELATED"/>
    <property type="match status" value="1"/>
</dbReference>
<name>A0A8J8YE84_ORYSJ</name>
<keyword evidence="6" id="KW-0175">Coiled coil</keyword>